<dbReference type="PANTHER" id="PTHR42715">
    <property type="entry name" value="BETA-GLUCOSIDASE"/>
    <property type="match status" value="1"/>
</dbReference>
<dbReference type="Gene3D" id="3.40.50.1700">
    <property type="entry name" value="Glycoside hydrolase family 3 C-terminal domain"/>
    <property type="match status" value="1"/>
</dbReference>
<evidence type="ECO:0000313" key="4">
    <source>
        <dbReference type="EMBL" id="KAA6333088.1"/>
    </source>
</evidence>
<comment type="similarity">
    <text evidence="1">Belongs to the glycosyl hydrolase 3 family.</text>
</comment>
<comment type="caution">
    <text evidence="4">The sequence shown here is derived from an EMBL/GenBank/DDBJ whole genome shotgun (WGS) entry which is preliminary data.</text>
</comment>
<protein>
    <submittedName>
        <fullName evidence="4">Periplasmic beta-glucosidase</fullName>
        <ecNumber evidence="4">3.2.1.21</ecNumber>
    </submittedName>
</protein>
<dbReference type="InterPro" id="IPR002772">
    <property type="entry name" value="Glyco_hydro_3_C"/>
</dbReference>
<dbReference type="InterPro" id="IPR036962">
    <property type="entry name" value="Glyco_hydro_3_N_sf"/>
</dbReference>
<dbReference type="Gene3D" id="2.60.40.10">
    <property type="entry name" value="Immunoglobulins"/>
    <property type="match status" value="1"/>
</dbReference>
<proteinExistence type="inferred from homology"/>
<dbReference type="InterPro" id="IPR013783">
    <property type="entry name" value="Ig-like_fold"/>
</dbReference>
<keyword evidence="4" id="KW-0326">Glycosidase</keyword>
<dbReference type="InterPro" id="IPR026891">
    <property type="entry name" value="Fn3-like"/>
</dbReference>
<dbReference type="PRINTS" id="PR00133">
    <property type="entry name" value="GLHYDRLASE3"/>
</dbReference>
<dbReference type="Pfam" id="PF14310">
    <property type="entry name" value="Fn3-like"/>
    <property type="match status" value="1"/>
</dbReference>
<reference evidence="4" key="1">
    <citation type="submission" date="2019-03" db="EMBL/GenBank/DDBJ databases">
        <title>Single cell metagenomics reveals metabolic interactions within the superorganism composed of flagellate Streblomastix strix and complex community of Bacteroidetes bacteria on its surface.</title>
        <authorList>
            <person name="Treitli S.C."/>
            <person name="Kolisko M."/>
            <person name="Husnik F."/>
            <person name="Keeling P."/>
            <person name="Hampl V."/>
        </authorList>
    </citation>
    <scope>NUCLEOTIDE SEQUENCE</scope>
    <source>
        <strain evidence="4">STM</strain>
    </source>
</reference>
<dbReference type="FunFam" id="2.60.40.10:FF:000495">
    <property type="entry name" value="Periplasmic beta-glucosidase"/>
    <property type="match status" value="1"/>
</dbReference>
<dbReference type="SUPFAM" id="SSF52279">
    <property type="entry name" value="Beta-D-glucan exohydrolase, C-terminal domain"/>
    <property type="match status" value="1"/>
</dbReference>
<dbReference type="InterPro" id="IPR050288">
    <property type="entry name" value="Cellulose_deg_GH3"/>
</dbReference>
<dbReference type="InterPro" id="IPR017853">
    <property type="entry name" value="GH"/>
</dbReference>
<keyword evidence="2 4" id="KW-0378">Hydrolase</keyword>
<organism evidence="4">
    <name type="scientific">termite gut metagenome</name>
    <dbReference type="NCBI Taxonomy" id="433724"/>
    <lineage>
        <taxon>unclassified sequences</taxon>
        <taxon>metagenomes</taxon>
        <taxon>organismal metagenomes</taxon>
    </lineage>
</organism>
<sequence length="771" mass="84630">MNRKMMKKKAMALGIVAVILAIPCSAEAQKKSKATGQPTEIYKDARASIDQRVENLMSLMTLEEKINQLRSQLTFLDQYNSRDWTVGHFRNIAHFMHNGPSGSASAKACAEAVNEDTKKSVAANRLGIPVLQHGEALHGAQWGVATCFPQSIAFAASFDEDFYYRVGQVVTKELRAVGVRQVYAPVVNVSRDPRWGRSEEGYGEDPFLNARMGVAWTKALEQGGVVASPKHFVDNYGDGGHDSYASGVSWRILREVFLEPFRACIEEGGARSIMAAYNSIDGIPCSASTKLLTDILRNEWNFKGYVVSDYGGLPGVHSTHHLTSSSLDAQVLCLDAGLDVGVGISKRDAYTNLPELLQSGKISEETINTTLRRILTVKFELGLFDNPYVDAKAADKIVRCKEHKELSLEAARKVMTLLKNDKNTLPLSDKTVKRIGVFGPAANKINTGDYSGPSGGNNGELIKDGITPFQGLKQRLQGKAEVILHSGNTDVSSLARTCDVVIFFAAIQEGEGQDRSHLNLPKRTMKITDANGQVVDTGGKQTFEMDQEKVIDELAASGIKTIVVLQNGSVIDIRNWTDKVDAILEAWYSGEQGGTAIAETLFGDNNPGGRLPVTWAKHAGQLPIYYYIKPSGRGYSYLDDDGKPLFPFGYGLSYTTFEYSNLVIPERANKDGNTHISVTVKNTGTYKGDEVVQLYLHDEVASVARPMKELKAFKRVTLQPGESKQVELALPYRSFGLWDKDLNFVVESGSFEVMIGKNAENMILKGQIKVE</sequence>
<dbReference type="SMART" id="SM01217">
    <property type="entry name" value="Fn3_like"/>
    <property type="match status" value="1"/>
</dbReference>
<dbReference type="InterPro" id="IPR001764">
    <property type="entry name" value="Glyco_hydro_3_N"/>
</dbReference>
<dbReference type="EMBL" id="SNRY01001157">
    <property type="protein sequence ID" value="KAA6333088.1"/>
    <property type="molecule type" value="Genomic_DNA"/>
</dbReference>
<dbReference type="AlphaFoldDB" id="A0A5J4RHI9"/>
<dbReference type="Gene3D" id="3.20.20.300">
    <property type="entry name" value="Glycoside hydrolase, family 3, N-terminal domain"/>
    <property type="match status" value="1"/>
</dbReference>
<dbReference type="GO" id="GO:0005975">
    <property type="term" value="P:carbohydrate metabolic process"/>
    <property type="evidence" value="ECO:0007669"/>
    <property type="project" value="InterPro"/>
</dbReference>
<dbReference type="EC" id="3.2.1.21" evidence="4"/>
<name>A0A5J4RHI9_9ZZZZ</name>
<evidence type="ECO:0000256" key="1">
    <source>
        <dbReference type="ARBA" id="ARBA00005336"/>
    </source>
</evidence>
<dbReference type="InterPro" id="IPR036881">
    <property type="entry name" value="Glyco_hydro_3_C_sf"/>
</dbReference>
<accession>A0A5J4RHI9</accession>
<dbReference type="PANTHER" id="PTHR42715:SF10">
    <property type="entry name" value="BETA-GLUCOSIDASE"/>
    <property type="match status" value="1"/>
</dbReference>
<dbReference type="Pfam" id="PF01915">
    <property type="entry name" value="Glyco_hydro_3_C"/>
    <property type="match status" value="1"/>
</dbReference>
<evidence type="ECO:0000259" key="3">
    <source>
        <dbReference type="SMART" id="SM01217"/>
    </source>
</evidence>
<dbReference type="SUPFAM" id="SSF51445">
    <property type="entry name" value="(Trans)glycosidases"/>
    <property type="match status" value="1"/>
</dbReference>
<feature type="domain" description="Fibronectin type III-like" evidence="3">
    <location>
        <begin position="690"/>
        <end position="759"/>
    </location>
</feature>
<evidence type="ECO:0000256" key="2">
    <source>
        <dbReference type="ARBA" id="ARBA00022801"/>
    </source>
</evidence>
<gene>
    <name evidence="4" type="ORF">EZS27_018472</name>
</gene>
<dbReference type="GO" id="GO:0008422">
    <property type="term" value="F:beta-glucosidase activity"/>
    <property type="evidence" value="ECO:0007669"/>
    <property type="project" value="UniProtKB-EC"/>
</dbReference>
<dbReference type="Pfam" id="PF00933">
    <property type="entry name" value="Glyco_hydro_3"/>
    <property type="match status" value="1"/>
</dbReference>